<feature type="region of interest" description="Disordered" evidence="1">
    <location>
        <begin position="184"/>
        <end position="262"/>
    </location>
</feature>
<dbReference type="PRINTS" id="PR01217">
    <property type="entry name" value="PRICHEXTENSN"/>
</dbReference>
<protein>
    <submittedName>
        <fullName evidence="2">Uncharacterized protein</fullName>
    </submittedName>
</protein>
<accession>A0A6G1KIQ0</accession>
<organism evidence="2 3">
    <name type="scientific">Pleomassaria siparia CBS 279.74</name>
    <dbReference type="NCBI Taxonomy" id="1314801"/>
    <lineage>
        <taxon>Eukaryota</taxon>
        <taxon>Fungi</taxon>
        <taxon>Dikarya</taxon>
        <taxon>Ascomycota</taxon>
        <taxon>Pezizomycotina</taxon>
        <taxon>Dothideomycetes</taxon>
        <taxon>Pleosporomycetidae</taxon>
        <taxon>Pleosporales</taxon>
        <taxon>Pleomassariaceae</taxon>
        <taxon>Pleomassaria</taxon>
    </lineage>
</organism>
<dbReference type="EMBL" id="MU005766">
    <property type="protein sequence ID" value="KAF2712660.1"/>
    <property type="molecule type" value="Genomic_DNA"/>
</dbReference>
<feature type="compositionally biased region" description="Polar residues" evidence="1">
    <location>
        <begin position="341"/>
        <end position="356"/>
    </location>
</feature>
<reference evidence="2" key="1">
    <citation type="journal article" date="2020" name="Stud. Mycol.">
        <title>101 Dothideomycetes genomes: a test case for predicting lifestyles and emergence of pathogens.</title>
        <authorList>
            <person name="Haridas S."/>
            <person name="Albert R."/>
            <person name="Binder M."/>
            <person name="Bloem J."/>
            <person name="Labutti K."/>
            <person name="Salamov A."/>
            <person name="Andreopoulos B."/>
            <person name="Baker S."/>
            <person name="Barry K."/>
            <person name="Bills G."/>
            <person name="Bluhm B."/>
            <person name="Cannon C."/>
            <person name="Castanera R."/>
            <person name="Culley D."/>
            <person name="Daum C."/>
            <person name="Ezra D."/>
            <person name="Gonzalez J."/>
            <person name="Henrissat B."/>
            <person name="Kuo A."/>
            <person name="Liang C."/>
            <person name="Lipzen A."/>
            <person name="Lutzoni F."/>
            <person name="Magnuson J."/>
            <person name="Mondo S."/>
            <person name="Nolan M."/>
            <person name="Ohm R."/>
            <person name="Pangilinan J."/>
            <person name="Park H.-J."/>
            <person name="Ramirez L."/>
            <person name="Alfaro M."/>
            <person name="Sun H."/>
            <person name="Tritt A."/>
            <person name="Yoshinaga Y."/>
            <person name="Zwiers L.-H."/>
            <person name="Turgeon B."/>
            <person name="Goodwin S."/>
            <person name="Spatafora J."/>
            <person name="Crous P."/>
            <person name="Grigoriev I."/>
        </authorList>
    </citation>
    <scope>NUCLEOTIDE SEQUENCE</scope>
    <source>
        <strain evidence="2">CBS 279.74</strain>
    </source>
</reference>
<evidence type="ECO:0000313" key="3">
    <source>
        <dbReference type="Proteomes" id="UP000799428"/>
    </source>
</evidence>
<dbReference type="Proteomes" id="UP000799428">
    <property type="component" value="Unassembled WGS sequence"/>
</dbReference>
<feature type="compositionally biased region" description="Polar residues" evidence="1">
    <location>
        <begin position="584"/>
        <end position="596"/>
    </location>
</feature>
<feature type="compositionally biased region" description="Low complexity" evidence="1">
    <location>
        <begin position="364"/>
        <end position="375"/>
    </location>
</feature>
<dbReference type="AlphaFoldDB" id="A0A6G1KIQ0"/>
<feature type="region of interest" description="Disordered" evidence="1">
    <location>
        <begin position="531"/>
        <end position="556"/>
    </location>
</feature>
<feature type="region of interest" description="Disordered" evidence="1">
    <location>
        <begin position="341"/>
        <end position="379"/>
    </location>
</feature>
<name>A0A6G1KIQ0_9PLEO</name>
<dbReference type="OrthoDB" id="3796606at2759"/>
<feature type="region of interest" description="Disordered" evidence="1">
    <location>
        <begin position="569"/>
        <end position="596"/>
    </location>
</feature>
<proteinExistence type="predicted"/>
<feature type="compositionally biased region" description="Low complexity" evidence="1">
    <location>
        <begin position="470"/>
        <end position="494"/>
    </location>
</feature>
<keyword evidence="3" id="KW-1185">Reference proteome</keyword>
<gene>
    <name evidence="2" type="ORF">K504DRAFT_464730</name>
</gene>
<feature type="compositionally biased region" description="Basic residues" evidence="1">
    <location>
        <begin position="451"/>
        <end position="462"/>
    </location>
</feature>
<evidence type="ECO:0000256" key="1">
    <source>
        <dbReference type="SAM" id="MobiDB-lite"/>
    </source>
</evidence>
<feature type="region of interest" description="Disordered" evidence="1">
    <location>
        <begin position="421"/>
        <end position="509"/>
    </location>
</feature>
<evidence type="ECO:0000313" key="2">
    <source>
        <dbReference type="EMBL" id="KAF2712660.1"/>
    </source>
</evidence>
<sequence>MESKSRRASIDEGGVQRWDRSRWISVFSSHNPTIREVTECLGLGLSASSSTTNRGIPKFDNPEYRKISSEVTKLSKELPKEREALLDFAADPTSLDDKLEELLSVYGPAIWGKDTDRTCLLKPDDAKKTYSKHLYFENLEDKEVLKIHLHRWIIIKACYYIRNMKLKRSSIEYETLADIEVDGAEGSPKPQLLSPDGTPQQSASPPPITAIKNESENPTNERKRKIAANVSLSDGEENSRPPVKRPYHSATVPIQRKSPRKSLKSLAMANTSENVPPLLSHNNNHFQPPVTTSAALETTRPLLSPLTSNDLNGAVRPPVQAPTPAPVVPAPVVPAPANKTSPSTFTAVNSTPTTAHTAPLARNYSSPYGPPGTSQPTPPTVITAAHSPPANGFQAINSPVISNGTSARNSPIVQTVSFANIAPQPTVPSHTTTAPPPYRHNSPHTQQSAAHHPHASPHRHNSPHPQSAHQPQTTSHPQATPQPQAAAQPKVTTQSQAPVQHVSHPQMASYQHATPHPQIVHHAQTAVRPHAPPYLQTVPHPQSAAHPSNVHHAHHASMTPVSPVITHPLHAAHAPPAPPAQKILKSQPSEPLPSASDTDLLQCELLGTLMQYLFPKPDYKPNEVALLRNLEYLWNLKAISFHQQMGHHYDVQSKVLGAWIEERRKINLLRRSMETEPGVPAPEMVDRLLAMNDLRVLRLKWKTMNTQDGNQTLSPEDLLCRTFAAMTNTEGTEYLFKDGLDRLNDDMFEFLRTEDMKIMMTKH</sequence>